<comment type="catalytic activity">
    <reaction evidence="6">
        <text>a sn-glycero-3-phosphodiester + H2O = an alcohol + sn-glycerol 3-phosphate + H(+)</text>
        <dbReference type="Rhea" id="RHEA:12969"/>
        <dbReference type="ChEBI" id="CHEBI:15377"/>
        <dbReference type="ChEBI" id="CHEBI:15378"/>
        <dbReference type="ChEBI" id="CHEBI:30879"/>
        <dbReference type="ChEBI" id="CHEBI:57597"/>
        <dbReference type="ChEBI" id="CHEBI:83408"/>
        <dbReference type="EC" id="3.1.4.46"/>
    </reaction>
</comment>
<evidence type="ECO:0000259" key="8">
    <source>
        <dbReference type="PROSITE" id="PS51704"/>
    </source>
</evidence>
<evidence type="ECO:0000256" key="2">
    <source>
        <dbReference type="ARBA" id="ARBA00012247"/>
    </source>
</evidence>
<gene>
    <name evidence="9" type="ORF">SNR37_000123</name>
</gene>
<keyword evidence="5" id="KW-0378">Hydrolase</keyword>
<evidence type="ECO:0000256" key="5">
    <source>
        <dbReference type="ARBA" id="ARBA00022801"/>
    </source>
</evidence>
<dbReference type="PANTHER" id="PTHR43620">
    <property type="entry name" value="GLYCEROPHOSPHORYL DIESTER PHOSPHODIESTERASE"/>
    <property type="match status" value="1"/>
</dbReference>
<dbReference type="PROSITE" id="PS51257">
    <property type="entry name" value="PROKAR_LIPOPROTEIN"/>
    <property type="match status" value="1"/>
</dbReference>
<dbReference type="EC" id="3.1.4.46" evidence="2"/>
<dbReference type="InterPro" id="IPR017946">
    <property type="entry name" value="PLC-like_Pdiesterase_TIM-brl"/>
</dbReference>
<name>A0ABU7G5V8_9ALTE</name>
<keyword evidence="10" id="KW-1185">Reference proteome</keyword>
<feature type="signal peptide" evidence="7">
    <location>
        <begin position="1"/>
        <end position="20"/>
    </location>
</feature>
<dbReference type="SUPFAM" id="SSF51695">
    <property type="entry name" value="PLC-like phosphodiesterases"/>
    <property type="match status" value="1"/>
</dbReference>
<evidence type="ECO:0000256" key="3">
    <source>
        <dbReference type="ARBA" id="ARBA00022729"/>
    </source>
</evidence>
<sequence>MKFSHLGLLLCPLVLLSACSDDDNPIQAANAGAISKVQLGPRPAFLVDQLADGELKTSLQACVDDMNTYSVSDFSIGHRGAPLMFPEHTKESYLAAARMGAGVLECDVAFTKDGELVCRHSHADLHTTTNVLAVPELAAKCSVPFTPADTANGVEATAECRTSDFTLAEYKSLTGKMDAANKQATTVEEYMDATPSFRTDLYATSGTLMSHKESIALFKELGVKMTPELKTPAAQDLAAAGITQQEFAQKMIDEYIEAGIEPSEVYAQSFSIDDVEYWVANTPEFGEQAVYLIYLLDGVPSPTEIAAKNINIVAPIYTALVEEQNGAVVATDYAMQLKEAGLDLITWTIERKYTDMHEFEVLNVLKKDLELVGVFSDWPATVTFFDNCIK</sequence>
<protein>
    <recommendedName>
        <fullName evidence="2">glycerophosphodiester phosphodiesterase</fullName>
        <ecNumber evidence="2">3.1.4.46</ecNumber>
    </recommendedName>
</protein>
<comment type="similarity">
    <text evidence="1">Belongs to the glycerophosphoryl diester phosphodiesterase family.</text>
</comment>
<keyword evidence="4" id="KW-0319">Glycerol metabolism</keyword>
<evidence type="ECO:0000256" key="7">
    <source>
        <dbReference type="SAM" id="SignalP"/>
    </source>
</evidence>
<accession>A0ABU7G5V8</accession>
<proteinExistence type="inferred from homology"/>
<dbReference type="Pfam" id="PF03009">
    <property type="entry name" value="GDPD"/>
    <property type="match status" value="1"/>
</dbReference>
<dbReference type="RefSeq" id="WP_329775852.1">
    <property type="nucleotide sequence ID" value="NZ_JAYDYW010000010.1"/>
</dbReference>
<keyword evidence="3 7" id="KW-0732">Signal</keyword>
<dbReference type="InterPro" id="IPR030395">
    <property type="entry name" value="GP_PDE_dom"/>
</dbReference>
<reference evidence="10" key="1">
    <citation type="submission" date="2023-07" db="EMBL/GenBank/DDBJ databases">
        <title>Draft genome sequence of Agarivorans aestuarii strain ZMCS4, a CAZymes producing bacteria isolated from the marine brown algae Clodostephus spongiosus.</title>
        <authorList>
            <person name="Lorente B."/>
            <person name="Cabral C."/>
            <person name="Frias J."/>
            <person name="Faria J."/>
            <person name="Toubarro D."/>
        </authorList>
    </citation>
    <scope>NUCLEOTIDE SEQUENCE [LARGE SCALE GENOMIC DNA]</scope>
    <source>
        <strain evidence="10">ZMCS4</strain>
    </source>
</reference>
<dbReference type="PROSITE" id="PS51704">
    <property type="entry name" value="GP_PDE"/>
    <property type="match status" value="1"/>
</dbReference>
<evidence type="ECO:0000313" key="9">
    <source>
        <dbReference type="EMBL" id="MEE1674804.1"/>
    </source>
</evidence>
<dbReference type="PANTHER" id="PTHR43620:SF7">
    <property type="entry name" value="GLYCEROPHOSPHODIESTER PHOSPHODIESTERASE GDPD5-RELATED"/>
    <property type="match status" value="1"/>
</dbReference>
<feature type="chain" id="PRO_5045293660" description="glycerophosphodiester phosphodiesterase" evidence="7">
    <location>
        <begin position="21"/>
        <end position="390"/>
    </location>
</feature>
<evidence type="ECO:0000256" key="4">
    <source>
        <dbReference type="ARBA" id="ARBA00022798"/>
    </source>
</evidence>
<evidence type="ECO:0000313" key="10">
    <source>
        <dbReference type="Proteomes" id="UP001310248"/>
    </source>
</evidence>
<dbReference type="Gene3D" id="3.20.20.190">
    <property type="entry name" value="Phosphatidylinositol (PI) phosphodiesterase"/>
    <property type="match status" value="1"/>
</dbReference>
<dbReference type="EMBL" id="JAYDYW010000010">
    <property type="protein sequence ID" value="MEE1674804.1"/>
    <property type="molecule type" value="Genomic_DNA"/>
</dbReference>
<organism evidence="9 10">
    <name type="scientific">Agarivorans aestuarii</name>
    <dbReference type="NCBI Taxonomy" id="1563703"/>
    <lineage>
        <taxon>Bacteria</taxon>
        <taxon>Pseudomonadati</taxon>
        <taxon>Pseudomonadota</taxon>
        <taxon>Gammaproteobacteria</taxon>
        <taxon>Alteromonadales</taxon>
        <taxon>Alteromonadaceae</taxon>
        <taxon>Agarivorans</taxon>
    </lineage>
</organism>
<feature type="domain" description="GP-PDE" evidence="8">
    <location>
        <begin position="73"/>
        <end position="390"/>
    </location>
</feature>
<dbReference type="Proteomes" id="UP001310248">
    <property type="component" value="Unassembled WGS sequence"/>
</dbReference>
<evidence type="ECO:0000256" key="6">
    <source>
        <dbReference type="ARBA" id="ARBA00047512"/>
    </source>
</evidence>
<reference evidence="9 10" key="2">
    <citation type="submission" date="2023-12" db="EMBL/GenBank/DDBJ databases">
        <authorList>
            <consortium name="Cladostephus spongiosus"/>
            <person name="Lorente B."/>
            <person name="Cabral C."/>
            <person name="Frias J."/>
            <person name="Faria J."/>
            <person name="Toubarro D."/>
        </authorList>
    </citation>
    <scope>NUCLEOTIDE SEQUENCE [LARGE SCALE GENOMIC DNA]</scope>
    <source>
        <strain evidence="9 10">ZMCS4</strain>
    </source>
</reference>
<comment type="caution">
    <text evidence="9">The sequence shown here is derived from an EMBL/GenBank/DDBJ whole genome shotgun (WGS) entry which is preliminary data.</text>
</comment>
<evidence type="ECO:0000256" key="1">
    <source>
        <dbReference type="ARBA" id="ARBA00007277"/>
    </source>
</evidence>